<dbReference type="SUPFAM" id="SSF81383">
    <property type="entry name" value="F-box domain"/>
    <property type="match status" value="1"/>
</dbReference>
<dbReference type="Proteomes" id="UP000029120">
    <property type="component" value="Chromosome 2"/>
</dbReference>
<dbReference type="eggNOG" id="ENOG502SX8K">
    <property type="taxonomic scope" value="Eukaryota"/>
</dbReference>
<dbReference type="PANTHER" id="PTHR35546:SF25">
    <property type="entry name" value="F-BOX DOMAIN-CONTAINING PROTEIN"/>
    <property type="match status" value="1"/>
</dbReference>
<name>A0A087HIC9_ARAAL</name>
<dbReference type="AlphaFoldDB" id="A0A087HIC9"/>
<dbReference type="OrthoDB" id="674184at2759"/>
<protein>
    <recommendedName>
        <fullName evidence="1">F-box protein At3g26010-like beta-propeller domain-containing protein</fullName>
    </recommendedName>
</protein>
<evidence type="ECO:0000259" key="1">
    <source>
        <dbReference type="Pfam" id="PF24750"/>
    </source>
</evidence>
<reference evidence="3" key="1">
    <citation type="journal article" date="2015" name="Nat. Plants">
        <title>Genome expansion of Arabis alpina linked with retrotransposition and reduced symmetric DNA methylation.</title>
        <authorList>
            <person name="Willing E.M."/>
            <person name="Rawat V."/>
            <person name="Mandakova T."/>
            <person name="Maumus F."/>
            <person name="James G.V."/>
            <person name="Nordstroem K.J."/>
            <person name="Becker C."/>
            <person name="Warthmann N."/>
            <person name="Chica C."/>
            <person name="Szarzynska B."/>
            <person name="Zytnicki M."/>
            <person name="Albani M.C."/>
            <person name="Kiefer C."/>
            <person name="Bergonzi S."/>
            <person name="Castaings L."/>
            <person name="Mateos J.L."/>
            <person name="Berns M.C."/>
            <person name="Bujdoso N."/>
            <person name="Piofczyk T."/>
            <person name="de Lorenzo L."/>
            <person name="Barrero-Sicilia C."/>
            <person name="Mateos I."/>
            <person name="Piednoel M."/>
            <person name="Hagmann J."/>
            <person name="Chen-Min-Tao R."/>
            <person name="Iglesias-Fernandez R."/>
            <person name="Schuster S.C."/>
            <person name="Alonso-Blanco C."/>
            <person name="Roudier F."/>
            <person name="Carbonero P."/>
            <person name="Paz-Ares J."/>
            <person name="Davis S.J."/>
            <person name="Pecinka A."/>
            <person name="Quesneville H."/>
            <person name="Colot V."/>
            <person name="Lysak M.A."/>
            <person name="Weigel D."/>
            <person name="Coupland G."/>
            <person name="Schneeberger K."/>
        </authorList>
    </citation>
    <scope>NUCLEOTIDE SEQUENCE [LARGE SCALE GENOMIC DNA]</scope>
    <source>
        <strain evidence="3">cv. Pajares</strain>
    </source>
</reference>
<dbReference type="PANTHER" id="PTHR35546">
    <property type="entry name" value="F-BOX PROTEIN INTERACTION DOMAIN PROTEIN-RELATED"/>
    <property type="match status" value="1"/>
</dbReference>
<evidence type="ECO:0000313" key="3">
    <source>
        <dbReference type="Proteomes" id="UP000029120"/>
    </source>
</evidence>
<evidence type="ECO:0000313" key="2">
    <source>
        <dbReference type="EMBL" id="KFK41881.1"/>
    </source>
</evidence>
<dbReference type="InterPro" id="IPR056592">
    <property type="entry name" value="Beta-prop_At3g26010-like"/>
</dbReference>
<keyword evidence="3" id="KW-1185">Reference proteome</keyword>
<proteinExistence type="predicted"/>
<feature type="domain" description="F-box protein At3g26010-like beta-propeller" evidence="1">
    <location>
        <begin position="55"/>
        <end position="393"/>
    </location>
</feature>
<dbReference type="EMBL" id="CM002870">
    <property type="protein sequence ID" value="KFK41881.1"/>
    <property type="molecule type" value="Genomic_DNA"/>
</dbReference>
<dbReference type="OMA" id="KVIHIPH"/>
<accession>A0A087HIC9</accession>
<dbReference type="Gramene" id="KFK41881">
    <property type="protein sequence ID" value="KFK41881"/>
    <property type="gene ID" value="AALP_AA2G184100"/>
</dbReference>
<dbReference type="Pfam" id="PF24750">
    <property type="entry name" value="b-prop_At3g26010-like"/>
    <property type="match status" value="1"/>
</dbReference>
<dbReference type="InterPro" id="IPR055290">
    <property type="entry name" value="At3g26010-like"/>
</dbReference>
<gene>
    <name evidence="2" type="ordered locus">AALP_Aa2g184100</name>
</gene>
<organism evidence="2 3">
    <name type="scientific">Arabis alpina</name>
    <name type="common">Alpine rock-cress</name>
    <dbReference type="NCBI Taxonomy" id="50452"/>
    <lineage>
        <taxon>Eukaryota</taxon>
        <taxon>Viridiplantae</taxon>
        <taxon>Streptophyta</taxon>
        <taxon>Embryophyta</taxon>
        <taxon>Tracheophyta</taxon>
        <taxon>Spermatophyta</taxon>
        <taxon>Magnoliopsida</taxon>
        <taxon>eudicotyledons</taxon>
        <taxon>Gunneridae</taxon>
        <taxon>Pentapetalae</taxon>
        <taxon>rosids</taxon>
        <taxon>malvids</taxon>
        <taxon>Brassicales</taxon>
        <taxon>Brassicaceae</taxon>
        <taxon>Arabideae</taxon>
        <taxon>Arabis</taxon>
    </lineage>
</organism>
<dbReference type="InterPro" id="IPR036047">
    <property type="entry name" value="F-box-like_dom_sf"/>
</dbReference>
<sequence>METIHFSEEIVTEILARLPLRSIARFKSVRKAWKSTLESAYFRRLFVSLRKNSSSSWSLLSLYGTEEYIGFYRCKTWDLQKSLASCIPPSFQRIPPYHFYKFNHEAFSNGLVLIEEQSKKACYVGNPVLQQWVEIPPPLDSSRLFGFVTCVDEDGVVLSFKVVRLYQVLLSNDYVSHSLSVSLYSSDTGMWTSKLLHCPCLIINMITFMTLNGTVYFYDLSQSGAFAAHDFYSESDQFRVIHYPDHSSDNNPKFIRSLTTSRGFVMYIRTLAQEEETVFKVWRLNNDDSWQVLWNLGLPSISTNVPMAMHPFDSGIVYLWSLQNRHLVTCNLRTRNYEFLRDNDEHQDCVIDQPACEKYMDDIWSPKRSHWDYGVSIRVFLQFVFPRWMESVPS</sequence>